<protein>
    <submittedName>
        <fullName evidence="2">Uncharacterized protein</fullName>
    </submittedName>
</protein>
<evidence type="ECO:0000313" key="2">
    <source>
        <dbReference type="EMBL" id="KAG7308984.1"/>
    </source>
</evidence>
<feature type="compositionally biased region" description="Polar residues" evidence="1">
    <location>
        <begin position="30"/>
        <end position="43"/>
    </location>
</feature>
<proteinExistence type="predicted"/>
<name>A0ABQ7QVE5_PLUXY</name>
<evidence type="ECO:0000256" key="1">
    <source>
        <dbReference type="SAM" id="MobiDB-lite"/>
    </source>
</evidence>
<sequence length="140" mass="14760">MAPLQSAAASYDITYRHIVTSNYKHPDSPEGSNQHNNIINASPVSPHLCNPDMDLTSSNQPSLGQCTHLPISGGCTAAAAAAVRTTKVRTANGVIVAFIKRFAITRPTSFTIGPDNAASDRKLMAPDNDGRDNATVADTL</sequence>
<evidence type="ECO:0000313" key="3">
    <source>
        <dbReference type="Proteomes" id="UP000823941"/>
    </source>
</evidence>
<gene>
    <name evidence="2" type="ORF">JYU34_004840</name>
</gene>
<accession>A0ABQ7QVE5</accession>
<comment type="caution">
    <text evidence="2">The sequence shown here is derived from an EMBL/GenBank/DDBJ whole genome shotgun (WGS) entry which is preliminary data.</text>
</comment>
<keyword evidence="3" id="KW-1185">Reference proteome</keyword>
<feature type="region of interest" description="Disordered" evidence="1">
    <location>
        <begin position="114"/>
        <end position="140"/>
    </location>
</feature>
<organism evidence="2 3">
    <name type="scientific">Plutella xylostella</name>
    <name type="common">Diamondback moth</name>
    <name type="synonym">Plutella maculipennis</name>
    <dbReference type="NCBI Taxonomy" id="51655"/>
    <lineage>
        <taxon>Eukaryota</taxon>
        <taxon>Metazoa</taxon>
        <taxon>Ecdysozoa</taxon>
        <taxon>Arthropoda</taxon>
        <taxon>Hexapoda</taxon>
        <taxon>Insecta</taxon>
        <taxon>Pterygota</taxon>
        <taxon>Neoptera</taxon>
        <taxon>Endopterygota</taxon>
        <taxon>Lepidoptera</taxon>
        <taxon>Glossata</taxon>
        <taxon>Ditrysia</taxon>
        <taxon>Yponomeutoidea</taxon>
        <taxon>Plutellidae</taxon>
        <taxon>Plutella</taxon>
    </lineage>
</organism>
<feature type="compositionally biased region" description="Basic and acidic residues" evidence="1">
    <location>
        <begin position="118"/>
        <end position="132"/>
    </location>
</feature>
<feature type="region of interest" description="Disordered" evidence="1">
    <location>
        <begin position="22"/>
        <end position="45"/>
    </location>
</feature>
<reference evidence="2 3" key="1">
    <citation type="submission" date="2021-06" db="EMBL/GenBank/DDBJ databases">
        <title>A haploid diamondback moth (Plutella xylostella L.) genome assembly resolves 31 chromosomes and identifies a diamide resistance mutation.</title>
        <authorList>
            <person name="Ward C.M."/>
            <person name="Perry K.D."/>
            <person name="Baker G."/>
            <person name="Powis K."/>
            <person name="Heckel D.G."/>
            <person name="Baxter S.W."/>
        </authorList>
    </citation>
    <scope>NUCLEOTIDE SEQUENCE [LARGE SCALE GENOMIC DNA]</scope>
    <source>
        <strain evidence="2 3">LV</strain>
        <tissue evidence="2">Single pupa</tissue>
    </source>
</reference>
<dbReference type="EMBL" id="JAHIBW010000007">
    <property type="protein sequence ID" value="KAG7308984.1"/>
    <property type="molecule type" value="Genomic_DNA"/>
</dbReference>
<dbReference type="Proteomes" id="UP000823941">
    <property type="component" value="Chromosome 7"/>
</dbReference>